<keyword evidence="1" id="KW-0472">Membrane</keyword>
<name>A0AAU7JYG6_9MICO</name>
<feature type="transmembrane region" description="Helical" evidence="1">
    <location>
        <begin position="16"/>
        <end position="33"/>
    </location>
</feature>
<keyword evidence="1" id="KW-0812">Transmembrane</keyword>
<proteinExistence type="predicted"/>
<keyword evidence="1" id="KW-1133">Transmembrane helix</keyword>
<organism evidence="2">
    <name type="scientific">Pedococcus sp. KACC 23699</name>
    <dbReference type="NCBI Taxonomy" id="3149228"/>
    <lineage>
        <taxon>Bacteria</taxon>
        <taxon>Bacillati</taxon>
        <taxon>Actinomycetota</taxon>
        <taxon>Actinomycetes</taxon>
        <taxon>Micrococcales</taxon>
        <taxon>Intrasporangiaceae</taxon>
        <taxon>Pedococcus</taxon>
    </lineage>
</organism>
<reference evidence="2" key="1">
    <citation type="submission" date="2024-05" db="EMBL/GenBank/DDBJ databases">
        <authorList>
            <person name="Kim S."/>
            <person name="Heo J."/>
            <person name="Choi H."/>
            <person name="Choi Y."/>
            <person name="Kwon S.-W."/>
            <person name="Kim Y."/>
        </authorList>
    </citation>
    <scope>NUCLEOTIDE SEQUENCE</scope>
    <source>
        <strain evidence="2">KACC 23699</strain>
    </source>
</reference>
<dbReference type="RefSeq" id="WP_406832834.1">
    <property type="nucleotide sequence ID" value="NZ_CP157483.1"/>
</dbReference>
<sequence>MASTTYRQQRRRSVAWVYYAILTVLALIGTFASHTPAGIIPTALLAAYAVYLFRGGRFVIWIW</sequence>
<evidence type="ECO:0000313" key="2">
    <source>
        <dbReference type="EMBL" id="XBO45342.1"/>
    </source>
</evidence>
<protein>
    <submittedName>
        <fullName evidence="2">Uncharacterized protein</fullName>
    </submittedName>
</protein>
<feature type="transmembrane region" description="Helical" evidence="1">
    <location>
        <begin position="39"/>
        <end position="60"/>
    </location>
</feature>
<accession>A0AAU7JYG6</accession>
<dbReference type="EMBL" id="CP157483">
    <property type="protein sequence ID" value="XBO45342.1"/>
    <property type="molecule type" value="Genomic_DNA"/>
</dbReference>
<gene>
    <name evidence="2" type="ORF">ABEG17_08430</name>
</gene>
<evidence type="ECO:0000256" key="1">
    <source>
        <dbReference type="SAM" id="Phobius"/>
    </source>
</evidence>
<dbReference type="AlphaFoldDB" id="A0AAU7JYG6"/>